<organism evidence="1">
    <name type="scientific">marine sediment metagenome</name>
    <dbReference type="NCBI Taxonomy" id="412755"/>
    <lineage>
        <taxon>unclassified sequences</taxon>
        <taxon>metagenomes</taxon>
        <taxon>ecological metagenomes</taxon>
    </lineage>
</organism>
<comment type="caution">
    <text evidence="1">The sequence shown here is derived from an EMBL/GenBank/DDBJ whole genome shotgun (WGS) entry which is preliminary data.</text>
</comment>
<dbReference type="Gene3D" id="3.40.50.150">
    <property type="entry name" value="Vaccinia Virus protein VP39"/>
    <property type="match status" value="1"/>
</dbReference>
<dbReference type="GO" id="GO:0071424">
    <property type="term" value="F:rRNA (cytosine-N4-)-methyltransferase activity"/>
    <property type="evidence" value="ECO:0007669"/>
    <property type="project" value="TreeGrafter"/>
</dbReference>
<accession>X0VLV2</accession>
<name>X0VLV2_9ZZZZ</name>
<evidence type="ECO:0000313" key="1">
    <source>
        <dbReference type="EMBL" id="GAG01491.1"/>
    </source>
</evidence>
<sequence>MEIVHTPVLLAKVVEYLNCQANGIYLDATLGSGGHAFTILKDNPEIKALIALDCDEEAIKQARVRLQPFSHKTHIFQENFINTRTILKKLEL</sequence>
<dbReference type="EMBL" id="BARS01026511">
    <property type="protein sequence ID" value="GAG01491.1"/>
    <property type="molecule type" value="Genomic_DNA"/>
</dbReference>
<reference evidence="1" key="1">
    <citation type="journal article" date="2014" name="Front. Microbiol.">
        <title>High frequency of phylogenetically diverse reductive dehalogenase-homologous genes in deep subseafloor sedimentary metagenomes.</title>
        <authorList>
            <person name="Kawai M."/>
            <person name="Futagami T."/>
            <person name="Toyoda A."/>
            <person name="Takaki Y."/>
            <person name="Nishi S."/>
            <person name="Hori S."/>
            <person name="Arai W."/>
            <person name="Tsubouchi T."/>
            <person name="Morono Y."/>
            <person name="Uchiyama I."/>
            <person name="Ito T."/>
            <person name="Fujiyama A."/>
            <person name="Inagaki F."/>
            <person name="Takami H."/>
        </authorList>
    </citation>
    <scope>NUCLEOTIDE SEQUENCE</scope>
    <source>
        <strain evidence="1">Expedition CK06-06</strain>
    </source>
</reference>
<evidence type="ECO:0008006" key="2">
    <source>
        <dbReference type="Google" id="ProtNLM"/>
    </source>
</evidence>
<feature type="non-terminal residue" evidence="1">
    <location>
        <position position="92"/>
    </location>
</feature>
<dbReference type="Pfam" id="PF01795">
    <property type="entry name" value="Methyltransf_5"/>
    <property type="match status" value="1"/>
</dbReference>
<dbReference type="AlphaFoldDB" id="X0VLV2"/>
<dbReference type="GO" id="GO:0070475">
    <property type="term" value="P:rRNA base methylation"/>
    <property type="evidence" value="ECO:0007669"/>
    <property type="project" value="TreeGrafter"/>
</dbReference>
<gene>
    <name evidence="1" type="ORF">S01H1_41773</name>
</gene>
<dbReference type="PANTHER" id="PTHR11265:SF0">
    <property type="entry name" value="12S RRNA N4-METHYLCYTIDINE METHYLTRANSFERASE"/>
    <property type="match status" value="1"/>
</dbReference>
<dbReference type="PANTHER" id="PTHR11265">
    <property type="entry name" value="S-ADENOSYL-METHYLTRANSFERASE MRAW"/>
    <property type="match status" value="1"/>
</dbReference>
<dbReference type="InterPro" id="IPR002903">
    <property type="entry name" value="RsmH"/>
</dbReference>
<protein>
    <recommendedName>
        <fullName evidence="2">16S rRNA (Cytosine(1402)-N(4))-methyltransferase</fullName>
    </recommendedName>
</protein>
<dbReference type="SUPFAM" id="SSF53335">
    <property type="entry name" value="S-adenosyl-L-methionine-dependent methyltransferases"/>
    <property type="match status" value="1"/>
</dbReference>
<dbReference type="InterPro" id="IPR029063">
    <property type="entry name" value="SAM-dependent_MTases_sf"/>
</dbReference>
<dbReference type="GO" id="GO:0005737">
    <property type="term" value="C:cytoplasm"/>
    <property type="evidence" value="ECO:0007669"/>
    <property type="project" value="TreeGrafter"/>
</dbReference>
<proteinExistence type="predicted"/>